<name>A0ABU1JLZ2_9PROT</name>
<keyword evidence="6 9" id="KW-0812">Transmembrane</keyword>
<dbReference type="CDD" id="cd06261">
    <property type="entry name" value="TM_PBP2"/>
    <property type="match status" value="1"/>
</dbReference>
<evidence type="ECO:0000256" key="9">
    <source>
        <dbReference type="RuleBase" id="RU363032"/>
    </source>
</evidence>
<feature type="transmembrane region" description="Helical" evidence="9">
    <location>
        <begin position="205"/>
        <end position="226"/>
    </location>
</feature>
<dbReference type="SUPFAM" id="SSF161098">
    <property type="entry name" value="MetI-like"/>
    <property type="match status" value="1"/>
</dbReference>
<dbReference type="InterPro" id="IPR035906">
    <property type="entry name" value="MetI-like_sf"/>
</dbReference>
<dbReference type="NCBIfam" id="TIGR01726">
    <property type="entry name" value="HEQRo_perm_3TM"/>
    <property type="match status" value="1"/>
</dbReference>
<keyword evidence="12" id="KW-1185">Reference proteome</keyword>
<dbReference type="Gene3D" id="1.10.3720.10">
    <property type="entry name" value="MetI-like"/>
    <property type="match status" value="1"/>
</dbReference>
<keyword evidence="5" id="KW-0997">Cell inner membrane</keyword>
<evidence type="ECO:0000256" key="3">
    <source>
        <dbReference type="ARBA" id="ARBA00022448"/>
    </source>
</evidence>
<dbReference type="RefSeq" id="WP_309793921.1">
    <property type="nucleotide sequence ID" value="NZ_JAVDPW010000003.1"/>
</dbReference>
<evidence type="ECO:0000256" key="5">
    <source>
        <dbReference type="ARBA" id="ARBA00022519"/>
    </source>
</evidence>
<comment type="subcellular location">
    <subcellularLocation>
        <location evidence="1">Cell inner membrane</location>
        <topology evidence="1">Multi-pass membrane protein</topology>
    </subcellularLocation>
    <subcellularLocation>
        <location evidence="9">Cell membrane</location>
        <topology evidence="9">Multi-pass membrane protein</topology>
    </subcellularLocation>
</comment>
<keyword evidence="8 9" id="KW-0472">Membrane</keyword>
<organism evidence="11 12">
    <name type="scientific">Inquilinus ginsengisoli</name>
    <dbReference type="NCBI Taxonomy" id="363840"/>
    <lineage>
        <taxon>Bacteria</taxon>
        <taxon>Pseudomonadati</taxon>
        <taxon>Pseudomonadota</taxon>
        <taxon>Alphaproteobacteria</taxon>
        <taxon>Rhodospirillales</taxon>
        <taxon>Rhodospirillaceae</taxon>
        <taxon>Inquilinus</taxon>
    </lineage>
</organism>
<dbReference type="Proteomes" id="UP001262410">
    <property type="component" value="Unassembled WGS sequence"/>
</dbReference>
<keyword evidence="7 9" id="KW-1133">Transmembrane helix</keyword>
<feature type="transmembrane region" description="Helical" evidence="9">
    <location>
        <begin position="74"/>
        <end position="98"/>
    </location>
</feature>
<dbReference type="Pfam" id="PF00528">
    <property type="entry name" value="BPD_transp_1"/>
    <property type="match status" value="1"/>
</dbReference>
<dbReference type="InterPro" id="IPR010065">
    <property type="entry name" value="AA_ABC_transptr_permease_3TM"/>
</dbReference>
<dbReference type="EMBL" id="JAVDPW010000003">
    <property type="protein sequence ID" value="MDR6289641.1"/>
    <property type="molecule type" value="Genomic_DNA"/>
</dbReference>
<evidence type="ECO:0000259" key="10">
    <source>
        <dbReference type="PROSITE" id="PS50928"/>
    </source>
</evidence>
<dbReference type="InterPro" id="IPR000515">
    <property type="entry name" value="MetI-like"/>
</dbReference>
<comment type="similarity">
    <text evidence="2">Belongs to the binding-protein-dependent transport system permease family. HisMQ subfamily.</text>
</comment>
<comment type="caution">
    <text evidence="11">The sequence shown here is derived from an EMBL/GenBank/DDBJ whole genome shotgun (WGS) entry which is preliminary data.</text>
</comment>
<evidence type="ECO:0000256" key="1">
    <source>
        <dbReference type="ARBA" id="ARBA00004429"/>
    </source>
</evidence>
<dbReference type="InterPro" id="IPR051613">
    <property type="entry name" value="ABC_transp_permease_HisMQ"/>
</dbReference>
<evidence type="ECO:0000256" key="6">
    <source>
        <dbReference type="ARBA" id="ARBA00022692"/>
    </source>
</evidence>
<keyword evidence="3 9" id="KW-0813">Transport</keyword>
<evidence type="ECO:0000256" key="2">
    <source>
        <dbReference type="ARBA" id="ARBA00010072"/>
    </source>
</evidence>
<dbReference type="PANTHER" id="PTHR30133:SF2">
    <property type="entry name" value="ARGININE ABC TRANSPORTER PERMEASE PROTEIN ARTQ"/>
    <property type="match status" value="1"/>
</dbReference>
<accession>A0ABU1JLZ2</accession>
<reference evidence="11 12" key="1">
    <citation type="submission" date="2023-07" db="EMBL/GenBank/DDBJ databases">
        <title>Sorghum-associated microbial communities from plants grown in Nebraska, USA.</title>
        <authorList>
            <person name="Schachtman D."/>
        </authorList>
    </citation>
    <scope>NUCLEOTIDE SEQUENCE [LARGE SCALE GENOMIC DNA]</scope>
    <source>
        <strain evidence="11 12">584</strain>
    </source>
</reference>
<evidence type="ECO:0000256" key="7">
    <source>
        <dbReference type="ARBA" id="ARBA00022989"/>
    </source>
</evidence>
<proteinExistence type="inferred from homology"/>
<keyword evidence="4" id="KW-1003">Cell membrane</keyword>
<feature type="domain" description="ABC transmembrane type-1" evidence="10">
    <location>
        <begin position="26"/>
        <end position="226"/>
    </location>
</feature>
<evidence type="ECO:0000256" key="4">
    <source>
        <dbReference type="ARBA" id="ARBA00022475"/>
    </source>
</evidence>
<evidence type="ECO:0000256" key="8">
    <source>
        <dbReference type="ARBA" id="ARBA00023136"/>
    </source>
</evidence>
<dbReference type="PANTHER" id="PTHR30133">
    <property type="entry name" value="CATIONIC AMINO ACID TRANSPORTER, MEMBRANE COMPONENT"/>
    <property type="match status" value="1"/>
</dbReference>
<protein>
    <submittedName>
        <fullName evidence="11">Octopine/nopaline transport system permease protein</fullName>
    </submittedName>
</protein>
<evidence type="ECO:0000313" key="12">
    <source>
        <dbReference type="Proteomes" id="UP001262410"/>
    </source>
</evidence>
<feature type="transmembrane region" description="Helical" evidence="9">
    <location>
        <begin position="104"/>
        <end position="122"/>
    </location>
</feature>
<dbReference type="PROSITE" id="PS50928">
    <property type="entry name" value="ABC_TM1"/>
    <property type="match status" value="1"/>
</dbReference>
<evidence type="ECO:0000313" key="11">
    <source>
        <dbReference type="EMBL" id="MDR6289641.1"/>
    </source>
</evidence>
<gene>
    <name evidence="11" type="ORF">E9232_002156</name>
</gene>
<sequence>MQGLIDSLKLMSFGEGGWGYQFLLAAGMTILLSTASYIFGLVVGLIAACLKVWGGFVLRGLMEIYTTIIRGVPELLIIYLLFFGNEAAINAILGMMGIVEPFRLNEFVIGVFAVGLISGGYATEVFRGAIQTVPHGQIEAGKAFGMHGFLTFRRIILPQTIRLALPGLGNIWQLILKDTALVSVVGVTELMRISQVAARSTREPFPFYITAAILFLVITTFSTKLFRKAEAHYDRSVRRAS</sequence>
<feature type="transmembrane region" description="Helical" evidence="9">
    <location>
        <begin position="20"/>
        <end position="53"/>
    </location>
</feature>